<keyword evidence="3" id="KW-0249">Electron transport</keyword>
<dbReference type="SUPFAM" id="SSF52833">
    <property type="entry name" value="Thioredoxin-like"/>
    <property type="match status" value="1"/>
</dbReference>
<dbReference type="InterPro" id="IPR013766">
    <property type="entry name" value="Thioredoxin_domain"/>
</dbReference>
<name>A0A7G1HVH6_9BACT</name>
<dbReference type="GO" id="GO:0045454">
    <property type="term" value="P:cell redox homeostasis"/>
    <property type="evidence" value="ECO:0007669"/>
    <property type="project" value="TreeGrafter"/>
</dbReference>
<dbReference type="GO" id="GO:0005829">
    <property type="term" value="C:cytosol"/>
    <property type="evidence" value="ECO:0007669"/>
    <property type="project" value="TreeGrafter"/>
</dbReference>
<evidence type="ECO:0000256" key="3">
    <source>
        <dbReference type="ARBA" id="ARBA00022982"/>
    </source>
</evidence>
<sequence length="164" mass="18427">MKRKQLLGLLFMTATIFTACSNKTENKTENNNQLKKETNMGTIALTKTEFLEKVANFETSPKEWKYLGDKPAIVDFYASWCGPCKSIAPILEELAQEYEGQIYIYKIDTEKEPELASAFGIMSIPTLLFIPMEGAPQMAKGAMPKSAFKEAIETVLLKSLENKK</sequence>
<comment type="similarity">
    <text evidence="1">Belongs to the thioredoxin family.</text>
</comment>
<dbReference type="Gene3D" id="3.40.30.10">
    <property type="entry name" value="Glutaredoxin"/>
    <property type="match status" value="1"/>
</dbReference>
<organism evidence="9 10">
    <name type="scientific">Coprobacter secundus subsp. similis</name>
    <dbReference type="NCBI Taxonomy" id="2751153"/>
    <lineage>
        <taxon>Bacteria</taxon>
        <taxon>Pseudomonadati</taxon>
        <taxon>Bacteroidota</taxon>
        <taxon>Bacteroidia</taxon>
        <taxon>Bacteroidales</taxon>
        <taxon>Barnesiellaceae</taxon>
        <taxon>Coprobacter</taxon>
    </lineage>
</organism>
<evidence type="ECO:0000256" key="7">
    <source>
        <dbReference type="SAM" id="SignalP"/>
    </source>
</evidence>
<dbReference type="Pfam" id="PF00085">
    <property type="entry name" value="Thioredoxin"/>
    <property type="match status" value="1"/>
</dbReference>
<dbReference type="EMBL" id="AP023322">
    <property type="protein sequence ID" value="BCI63033.1"/>
    <property type="molecule type" value="Genomic_DNA"/>
</dbReference>
<keyword evidence="2" id="KW-0813">Transport</keyword>
<dbReference type="AlphaFoldDB" id="A0A7G1HVH6"/>
<dbReference type="Proteomes" id="UP000594042">
    <property type="component" value="Chromosome"/>
</dbReference>
<dbReference type="InterPro" id="IPR017937">
    <property type="entry name" value="Thioredoxin_CS"/>
</dbReference>
<dbReference type="GO" id="GO:0015035">
    <property type="term" value="F:protein-disulfide reductase activity"/>
    <property type="evidence" value="ECO:0007669"/>
    <property type="project" value="UniProtKB-UniRule"/>
</dbReference>
<gene>
    <name evidence="9" type="ORF">Cop2CBH44_13860</name>
</gene>
<dbReference type="PANTHER" id="PTHR45663:SF11">
    <property type="entry name" value="GEO12009P1"/>
    <property type="match status" value="1"/>
</dbReference>
<evidence type="ECO:0000259" key="8">
    <source>
        <dbReference type="PROSITE" id="PS51352"/>
    </source>
</evidence>
<protein>
    <recommendedName>
        <fullName evidence="6">Thioredoxin</fullName>
    </recommendedName>
</protein>
<proteinExistence type="inferred from homology"/>
<dbReference type="PROSITE" id="PS00194">
    <property type="entry name" value="THIOREDOXIN_1"/>
    <property type="match status" value="1"/>
</dbReference>
<keyword evidence="7" id="KW-0732">Signal</keyword>
<evidence type="ECO:0000256" key="5">
    <source>
        <dbReference type="ARBA" id="ARBA00023284"/>
    </source>
</evidence>
<dbReference type="InterPro" id="IPR005746">
    <property type="entry name" value="Thioredoxin"/>
</dbReference>
<accession>A0A7G1HVH6</accession>
<dbReference type="PRINTS" id="PR00421">
    <property type="entry name" value="THIOREDOXIN"/>
</dbReference>
<evidence type="ECO:0000256" key="1">
    <source>
        <dbReference type="ARBA" id="ARBA00008987"/>
    </source>
</evidence>
<evidence type="ECO:0000256" key="6">
    <source>
        <dbReference type="NCBIfam" id="TIGR01068"/>
    </source>
</evidence>
<evidence type="ECO:0000313" key="10">
    <source>
        <dbReference type="Proteomes" id="UP000594042"/>
    </source>
</evidence>
<dbReference type="RefSeq" id="WP_200755787.1">
    <property type="nucleotide sequence ID" value="NZ_AP023322.1"/>
</dbReference>
<keyword evidence="10" id="KW-1185">Reference proteome</keyword>
<keyword evidence="5" id="KW-0676">Redox-active center</keyword>
<dbReference type="NCBIfam" id="TIGR01068">
    <property type="entry name" value="thioredoxin"/>
    <property type="match status" value="1"/>
</dbReference>
<feature type="chain" id="PRO_5028986745" description="Thioredoxin" evidence="7">
    <location>
        <begin position="20"/>
        <end position="164"/>
    </location>
</feature>
<dbReference type="InterPro" id="IPR036249">
    <property type="entry name" value="Thioredoxin-like_sf"/>
</dbReference>
<dbReference type="KEGG" id="copr:Cop2CBH44_13860"/>
<dbReference type="FunFam" id="3.40.30.10:FF:000229">
    <property type="entry name" value="Thioredoxin (TRX)"/>
    <property type="match status" value="1"/>
</dbReference>
<evidence type="ECO:0000256" key="2">
    <source>
        <dbReference type="ARBA" id="ARBA00022448"/>
    </source>
</evidence>
<feature type="signal peptide" evidence="7">
    <location>
        <begin position="1"/>
        <end position="19"/>
    </location>
</feature>
<dbReference type="CDD" id="cd02947">
    <property type="entry name" value="TRX_family"/>
    <property type="match status" value="1"/>
</dbReference>
<dbReference type="PROSITE" id="PS51257">
    <property type="entry name" value="PROKAR_LIPOPROTEIN"/>
    <property type="match status" value="1"/>
</dbReference>
<feature type="domain" description="Thioredoxin" evidence="8">
    <location>
        <begin position="48"/>
        <end position="157"/>
    </location>
</feature>
<dbReference type="PROSITE" id="PS51352">
    <property type="entry name" value="THIOREDOXIN_2"/>
    <property type="match status" value="1"/>
</dbReference>
<evidence type="ECO:0000313" key="9">
    <source>
        <dbReference type="EMBL" id="BCI63033.1"/>
    </source>
</evidence>
<dbReference type="PANTHER" id="PTHR45663">
    <property type="entry name" value="GEO12009P1"/>
    <property type="match status" value="1"/>
</dbReference>
<reference evidence="10" key="1">
    <citation type="submission" date="2020-07" db="EMBL/GenBank/DDBJ databases">
        <title>Complete genome sequencing of Coprobacter sp. strain 2CBH44.</title>
        <authorList>
            <person name="Sakamoto M."/>
            <person name="Murakami T."/>
            <person name="Mori H."/>
        </authorList>
    </citation>
    <scope>NUCLEOTIDE SEQUENCE [LARGE SCALE GENOMIC DNA]</scope>
    <source>
        <strain evidence="10">2CBH44</strain>
    </source>
</reference>
<evidence type="ECO:0000256" key="4">
    <source>
        <dbReference type="ARBA" id="ARBA00023157"/>
    </source>
</evidence>
<keyword evidence="4" id="KW-1015">Disulfide bond</keyword>